<dbReference type="PANTHER" id="PTHR43461">
    <property type="entry name" value="TRANSMEMBRANE PROTEIN 256"/>
    <property type="match status" value="1"/>
</dbReference>
<sequence>MLYHFFHTLALLLVGAVALIRPERALGGVAIAFLLGILIFSGSLYVLAVFNLPFLGAITPFGGVAFIVGWVLFALKMRGK</sequence>
<evidence type="ECO:0000256" key="3">
    <source>
        <dbReference type="ARBA" id="ARBA00022692"/>
    </source>
</evidence>
<reference evidence="7 8" key="1">
    <citation type="submission" date="2012-05" db="EMBL/GenBank/DDBJ databases">
        <title>Genome sequence of Nitritalea halalkaliphila LW7.</title>
        <authorList>
            <person name="Jangir P.K."/>
            <person name="Singh A."/>
            <person name="Shivaji S."/>
            <person name="Sharma R."/>
        </authorList>
    </citation>
    <scope>NUCLEOTIDE SEQUENCE [LARGE SCALE GENOMIC DNA]</scope>
    <source>
        <strain evidence="7 8">LW7</strain>
    </source>
</reference>
<keyword evidence="4 6" id="KW-1133">Transmembrane helix</keyword>
<evidence type="ECO:0000256" key="1">
    <source>
        <dbReference type="ARBA" id="ARBA00004141"/>
    </source>
</evidence>
<dbReference type="GO" id="GO:0005886">
    <property type="term" value="C:plasma membrane"/>
    <property type="evidence" value="ECO:0007669"/>
    <property type="project" value="TreeGrafter"/>
</dbReference>
<comment type="similarity">
    <text evidence="2">Belongs to the UPF0382 family.</text>
</comment>
<feature type="transmembrane region" description="Helical" evidence="6">
    <location>
        <begin position="54"/>
        <end position="75"/>
    </location>
</feature>
<evidence type="ECO:0000256" key="4">
    <source>
        <dbReference type="ARBA" id="ARBA00022989"/>
    </source>
</evidence>
<organism evidence="7 8">
    <name type="scientific">Nitritalea halalkaliphila LW7</name>
    <dbReference type="NCBI Taxonomy" id="1189621"/>
    <lineage>
        <taxon>Bacteria</taxon>
        <taxon>Pseudomonadati</taxon>
        <taxon>Bacteroidota</taxon>
        <taxon>Cytophagia</taxon>
        <taxon>Cytophagales</taxon>
        <taxon>Cyclobacteriaceae</taxon>
        <taxon>Nitritalea</taxon>
    </lineage>
</organism>
<feature type="transmembrane region" description="Helical" evidence="6">
    <location>
        <begin position="29"/>
        <end position="48"/>
    </location>
</feature>
<dbReference type="Proteomes" id="UP000005551">
    <property type="component" value="Unassembled WGS sequence"/>
</dbReference>
<keyword evidence="5 6" id="KW-0472">Membrane</keyword>
<dbReference type="InterPro" id="IPR006696">
    <property type="entry name" value="DUF423"/>
</dbReference>
<evidence type="ECO:0000256" key="5">
    <source>
        <dbReference type="ARBA" id="ARBA00023136"/>
    </source>
</evidence>
<keyword evidence="8" id="KW-1185">Reference proteome</keyword>
<dbReference type="PATRIC" id="fig|1189621.3.peg.2198"/>
<evidence type="ECO:0000256" key="6">
    <source>
        <dbReference type="SAM" id="Phobius"/>
    </source>
</evidence>
<keyword evidence="3 6" id="KW-0812">Transmembrane</keyword>
<comment type="caution">
    <text evidence="7">The sequence shown here is derived from an EMBL/GenBank/DDBJ whole genome shotgun (WGS) entry which is preliminary data.</text>
</comment>
<proteinExistence type="inferred from homology"/>
<evidence type="ECO:0000256" key="2">
    <source>
        <dbReference type="ARBA" id="ARBA00009694"/>
    </source>
</evidence>
<accession>I5C3N9</accession>
<protein>
    <recommendedName>
        <fullName evidence="9">DUF423 domain-containing protein</fullName>
    </recommendedName>
</protein>
<name>I5C3N9_9BACT</name>
<gene>
    <name evidence="7" type="ORF">A3SI_10544</name>
</gene>
<evidence type="ECO:0000313" key="8">
    <source>
        <dbReference type="Proteomes" id="UP000005551"/>
    </source>
</evidence>
<dbReference type="PANTHER" id="PTHR43461:SF1">
    <property type="entry name" value="TRANSMEMBRANE PROTEIN 256"/>
    <property type="match status" value="1"/>
</dbReference>
<comment type="subcellular location">
    <subcellularLocation>
        <location evidence="1">Membrane</location>
        <topology evidence="1">Multi-pass membrane protein</topology>
    </subcellularLocation>
</comment>
<dbReference type="Pfam" id="PF04241">
    <property type="entry name" value="DUF423"/>
    <property type="match status" value="1"/>
</dbReference>
<dbReference type="EMBL" id="AJYA01000021">
    <property type="protein sequence ID" value="EIM76441.1"/>
    <property type="molecule type" value="Genomic_DNA"/>
</dbReference>
<evidence type="ECO:0000313" key="7">
    <source>
        <dbReference type="EMBL" id="EIM76441.1"/>
    </source>
</evidence>
<dbReference type="AlphaFoldDB" id="I5C3N9"/>
<feature type="transmembrane region" description="Helical" evidence="6">
    <location>
        <begin position="6"/>
        <end position="22"/>
    </location>
</feature>
<evidence type="ECO:0008006" key="9">
    <source>
        <dbReference type="Google" id="ProtNLM"/>
    </source>
</evidence>